<protein>
    <recommendedName>
        <fullName evidence="8">Peptidase C1A papain C-terminal domain-containing protein</fullName>
    </recommendedName>
</protein>
<evidence type="ECO:0000313" key="10">
    <source>
        <dbReference type="Proteomes" id="UP000796880"/>
    </source>
</evidence>
<dbReference type="PROSITE" id="PS00139">
    <property type="entry name" value="THIOL_PROTEASE_CYS"/>
    <property type="match status" value="1"/>
</dbReference>
<keyword evidence="4" id="KW-0788">Thiol protease</keyword>
<feature type="transmembrane region" description="Helical" evidence="7">
    <location>
        <begin position="1259"/>
        <end position="1280"/>
    </location>
</feature>
<feature type="domain" description="Peptidase C1A papain C-terminal" evidence="8">
    <location>
        <begin position="1354"/>
        <end position="1589"/>
    </location>
</feature>
<organism evidence="9 10">
    <name type="scientific">Rhamnella rubrinervis</name>
    <dbReference type="NCBI Taxonomy" id="2594499"/>
    <lineage>
        <taxon>Eukaryota</taxon>
        <taxon>Viridiplantae</taxon>
        <taxon>Streptophyta</taxon>
        <taxon>Embryophyta</taxon>
        <taxon>Tracheophyta</taxon>
        <taxon>Spermatophyta</taxon>
        <taxon>Magnoliopsida</taxon>
        <taxon>eudicotyledons</taxon>
        <taxon>Gunneridae</taxon>
        <taxon>Pentapetalae</taxon>
        <taxon>rosids</taxon>
        <taxon>fabids</taxon>
        <taxon>Rosales</taxon>
        <taxon>Rhamnaceae</taxon>
        <taxon>rhamnoid group</taxon>
        <taxon>Rhamneae</taxon>
        <taxon>Rhamnella</taxon>
    </lineage>
</organism>
<keyword evidence="10" id="KW-1185">Reference proteome</keyword>
<dbReference type="Pfam" id="PF14566">
    <property type="entry name" value="PTPlike_phytase"/>
    <property type="match status" value="3"/>
</dbReference>
<accession>A0A8K0GW78</accession>
<evidence type="ECO:0000256" key="7">
    <source>
        <dbReference type="SAM" id="Phobius"/>
    </source>
</evidence>
<keyword evidence="1" id="KW-0645">Protease</keyword>
<dbReference type="SUPFAM" id="SSF54001">
    <property type="entry name" value="Cysteine proteinases"/>
    <property type="match status" value="1"/>
</dbReference>
<keyword evidence="5" id="KW-1015">Disulfide bond</keyword>
<dbReference type="InterPro" id="IPR000169">
    <property type="entry name" value="Pept_cys_AS"/>
</dbReference>
<dbReference type="Gene3D" id="3.90.70.10">
    <property type="entry name" value="Cysteine proteinases"/>
    <property type="match status" value="1"/>
</dbReference>
<keyword evidence="6" id="KW-0325">Glycoprotein</keyword>
<dbReference type="Pfam" id="PF08127">
    <property type="entry name" value="Propeptide_C1"/>
    <property type="match status" value="1"/>
</dbReference>
<proteinExistence type="predicted"/>
<dbReference type="PANTHER" id="PTHR23339">
    <property type="entry name" value="TYROSINE SPECIFIC PROTEIN PHOSPHATASE AND DUAL SPECIFICITY PROTEIN PHOSPHATASE"/>
    <property type="match status" value="1"/>
</dbReference>
<dbReference type="PRINTS" id="PR00705">
    <property type="entry name" value="PAPAIN"/>
</dbReference>
<dbReference type="Pfam" id="PF00112">
    <property type="entry name" value="Peptidase_C1"/>
    <property type="match status" value="1"/>
</dbReference>
<evidence type="ECO:0000256" key="3">
    <source>
        <dbReference type="ARBA" id="ARBA00022801"/>
    </source>
</evidence>
<dbReference type="CDD" id="cd14496">
    <property type="entry name" value="PTP_paladin"/>
    <property type="match status" value="2"/>
</dbReference>
<dbReference type="GO" id="GO:0004197">
    <property type="term" value="F:cysteine-type endopeptidase activity"/>
    <property type="evidence" value="ECO:0007669"/>
    <property type="project" value="InterPro"/>
</dbReference>
<dbReference type="FunFam" id="3.90.70.10:FF:000081">
    <property type="entry name" value="cathepsin B-like protease 2"/>
    <property type="match status" value="1"/>
</dbReference>
<evidence type="ECO:0000256" key="2">
    <source>
        <dbReference type="ARBA" id="ARBA00022729"/>
    </source>
</evidence>
<dbReference type="Gene3D" id="3.90.190.10">
    <property type="entry name" value="Protein tyrosine phosphatase superfamily"/>
    <property type="match status" value="3"/>
</dbReference>
<dbReference type="Proteomes" id="UP000796880">
    <property type="component" value="Unassembled WGS sequence"/>
</dbReference>
<dbReference type="CDD" id="cd02620">
    <property type="entry name" value="Peptidase_C1A_CathepsinB"/>
    <property type="match status" value="1"/>
</dbReference>
<dbReference type="InterPro" id="IPR025660">
    <property type="entry name" value="Pept_his_AS"/>
</dbReference>
<dbReference type="InterPro" id="IPR000668">
    <property type="entry name" value="Peptidase_C1A_C"/>
</dbReference>
<evidence type="ECO:0000259" key="8">
    <source>
        <dbReference type="SMART" id="SM00645"/>
    </source>
</evidence>
<keyword evidence="7" id="KW-0472">Membrane</keyword>
<dbReference type="InterPro" id="IPR012599">
    <property type="entry name" value="Propeptide_C1A"/>
</dbReference>
<evidence type="ECO:0000256" key="6">
    <source>
        <dbReference type="ARBA" id="ARBA00023180"/>
    </source>
</evidence>
<dbReference type="SMART" id="SM01301">
    <property type="entry name" value="PTPlike_phytase"/>
    <property type="match status" value="3"/>
</dbReference>
<keyword evidence="3" id="KW-0378">Hydrolase</keyword>
<dbReference type="GO" id="GO:0006508">
    <property type="term" value="P:proteolysis"/>
    <property type="evidence" value="ECO:0007669"/>
    <property type="project" value="UniProtKB-KW"/>
</dbReference>
<gene>
    <name evidence="9" type="ORF">FNV43_RR23722</name>
</gene>
<dbReference type="FunFam" id="3.90.190.10:FF:000047">
    <property type="entry name" value="Paladin isoform A"/>
    <property type="match status" value="2"/>
</dbReference>
<evidence type="ECO:0000256" key="5">
    <source>
        <dbReference type="ARBA" id="ARBA00023157"/>
    </source>
</evidence>
<dbReference type="InterPro" id="IPR038765">
    <property type="entry name" value="Papain-like_cys_pep_sf"/>
</dbReference>
<dbReference type="SMART" id="SM00645">
    <property type="entry name" value="Pept_C1"/>
    <property type="match status" value="1"/>
</dbReference>
<evidence type="ECO:0000256" key="4">
    <source>
        <dbReference type="ARBA" id="ARBA00022807"/>
    </source>
</evidence>
<sequence>MSIPKEPEQVMKLRGGSVLGKKTILKSDHFPGCQNKRLSPQIDGAPNYRQADSLHVHGVAIPTIDGIRNVLKYIGAQKIDGKGAQVLWINLREEPVVYINGRPFVLRDVERPFSNLEYTGINRARVEQMEDRLKEDILIEAARYGNKILVTDELPDGQMVDQWEPVSCDSVKTPLEVYEELQLEGYLVDYERVPITDEKSPKELDFDILVHKISQADINTEIIFNCQMGRGRTTTGMVIATLVYLNRIGSSGIPRTNSIGKVSESGANVTDNFLNSEEAIRRGEYAVIRSLIRVLEGGVEGKRQVDKVIDKCASMQNLREAIATYRNSILRQPDEMKREAALSFFVEYLERYYFLICFAVYIYSEKSTLQSRSIGHNSFADWMRARPELYSIIRRLLRRDPMGALGYASLTPSLMKIAESADGRPCEMGVVAALRNGEVLGSQTVLKSDHCPGCQNQNLPERVEGAPNFREVPGFPVYGVANPTTDGIRSVIRRIGSFKGGCPVFWHNMREEPVIYINGKPFVLREVERPYKNMLEYTGIDRERVERMEARLKEDILREAEHYGGAIMVIHETDDGQIFDAWEHVNSDAIQTPLEVFRSLVADGFPVEYARVPITDGKAPKSSDFDTLAMNIASASKDTAFVFNCQMGRGRTTTGTVIACLLKLRIDYGRPIKVLPDRVTHEEEDCGTSSGEETGGNVGALTSGIEKLRTEKEQGRIFGINDILLLWKITRLFDNGVECREALDAIIDRCSALQNIRQAVLQYRKVFNQQHVEPRERRVALNRGAEYLERYFRLIAFAAYLGSEAFDVFCGQGESRMTFKDWLHQRPEVQAMKWSIRLRPGRFFTVPEELRAPYESQHGDAVMEAIVKARNGSVLGKGSILKMYFFPGQRTSSHIQIDGAPHVYKVDGYPVYSMATPTIAGAKEMLAYLGAKPNGEGSASQKVILTDLREEAVVYINGTPFVLRELNKPVDTLKHVGITGPVVEHMEARLKEDILSEVRQSGGRMLLHREEYIPAINQSSVLGYWENIFTDDVKTPAEVYASLENDGYNITYRRIPLTREREALASDVDAIQYCIDDSAGCYLFVSHTGFGGVAYAMAIICIRLGAEENFASNVPQPLVSSKRLYTPEEDLPSRASDEEALRMGDYRDILSLTRVVMYGPKSKADVDLVIERCGGAGHLRDDILYYSKELEKFPDFDDEHQAYILDMGIKALRRYFFLITFRSYLYCSSAAEMKFTSWMDARPELGHLFGREMANIQQLYLAIPLLLLGIISAFIAQAIAVNLVNKVELDSHILQESIIQKINENPKAGWEAVMNPRFSNYTVGQFRRLLGVKPTPQKDLKNIPVIAHAKSLKLPNKFDARTAWPQCSTIGRILDQGHCGSCWAFGAVESLSDRFCIHFDVNISLSVNDLLACCGFMCGDGCDGGYPIKAWQYFVHHGVVTEECDPYFDDIGCSHPGCEPAYPTPKCVKKCVNRNQLWTDSKHYSVRAYRIKSDPYSIMVEVYKNGPVEVSFTVYEDFAHYKSGVYKHITGDVMGGHAVKLIGWGTTDSGEDYWLLANQWNRSWGDDGYFMIRRGTNECGIEEDVVSGLPSTKNLIREVASVDADANASF</sequence>
<dbReference type="PROSITE" id="PS00639">
    <property type="entry name" value="THIOL_PROTEASE_HIS"/>
    <property type="match status" value="1"/>
</dbReference>
<dbReference type="InterPro" id="IPR050561">
    <property type="entry name" value="PTP"/>
</dbReference>
<name>A0A8K0GW78_9ROSA</name>
<dbReference type="OrthoDB" id="66369at2759"/>
<keyword evidence="7" id="KW-1133">Transmembrane helix</keyword>
<evidence type="ECO:0000313" key="9">
    <source>
        <dbReference type="EMBL" id="KAF3436630.1"/>
    </source>
</evidence>
<reference evidence="9" key="1">
    <citation type="submission" date="2020-03" db="EMBL/GenBank/DDBJ databases">
        <title>A high-quality chromosome-level genome assembly of a woody plant with both climbing and erect habits, Rhamnella rubrinervis.</title>
        <authorList>
            <person name="Lu Z."/>
            <person name="Yang Y."/>
            <person name="Zhu X."/>
            <person name="Sun Y."/>
        </authorList>
    </citation>
    <scope>NUCLEOTIDE SEQUENCE</scope>
    <source>
        <strain evidence="9">BYM</strain>
        <tissue evidence="9">Leaf</tissue>
    </source>
</reference>
<feature type="transmembrane region" description="Helical" evidence="7">
    <location>
        <begin position="1082"/>
        <end position="1102"/>
    </location>
</feature>
<keyword evidence="7" id="KW-0812">Transmembrane</keyword>
<evidence type="ECO:0000256" key="1">
    <source>
        <dbReference type="ARBA" id="ARBA00022670"/>
    </source>
</evidence>
<keyword evidence="2" id="KW-0732">Signal</keyword>
<dbReference type="InterPro" id="IPR029021">
    <property type="entry name" value="Prot-tyrosine_phosphatase-like"/>
</dbReference>
<dbReference type="EMBL" id="VOIH02000010">
    <property type="protein sequence ID" value="KAF3436630.1"/>
    <property type="molecule type" value="Genomic_DNA"/>
</dbReference>
<dbReference type="FunFam" id="3.90.190.10:FF:000076">
    <property type="entry name" value="Paladin isoform B"/>
    <property type="match status" value="1"/>
</dbReference>
<comment type="caution">
    <text evidence="9">The sequence shown here is derived from an EMBL/GenBank/DDBJ whole genome shotgun (WGS) entry which is preliminary data.</text>
</comment>
<dbReference type="SUPFAM" id="SSF52799">
    <property type="entry name" value="(Phosphotyrosine protein) phosphatases II"/>
    <property type="match status" value="3"/>
</dbReference>